<dbReference type="PANTHER" id="PTHR11695">
    <property type="entry name" value="ALCOHOL DEHYDROGENASE RELATED"/>
    <property type="match status" value="1"/>
</dbReference>
<evidence type="ECO:0000313" key="4">
    <source>
        <dbReference type="Proteomes" id="UP001152646"/>
    </source>
</evidence>
<name>A0A9W4INX5_9EURO</name>
<dbReference type="InterPro" id="IPR036291">
    <property type="entry name" value="NAD(P)-bd_dom_sf"/>
</dbReference>
<feature type="domain" description="Enoyl reductase (ER)" evidence="2">
    <location>
        <begin position="29"/>
        <end position="342"/>
    </location>
</feature>
<sequence>MNPAMPPMDVASFQPESMQAWLYSGTSGGLENNLNFNPSARAPPAPKGNEVIVKVLSAALNPVDYKFPEMGLAARMLMTMPASPGMDFCGRVVATGPLAKHFKEDQLVHGCPARPVQFGSLGEYLIIGADRIGPVPDGVSVDHAAALSLAGLTAYQSLEGHVKAGEKVLINGASGGCGVFAVQIAKQLGCHVTTICSTRNVELCLRMGADEVIDYTAHKDLVAKLQDRKVSFDCIVDNVGLPSELYYQSHHFLKEDGAFVQVGASTLMTFLGRMGWPSFLGGGQRKFVPVMTKMDHRQLAQLGEWVSEGKIQIQLDSVFEFHETPKAFERLRSGRARGKIVVHVSDPNNQSMESFGIGL</sequence>
<dbReference type="InterPro" id="IPR020843">
    <property type="entry name" value="ER"/>
</dbReference>
<dbReference type="Pfam" id="PF13602">
    <property type="entry name" value="ADH_zinc_N_2"/>
    <property type="match status" value="1"/>
</dbReference>
<organism evidence="3 4">
    <name type="scientific">Penicillium salamii</name>
    <dbReference type="NCBI Taxonomy" id="1612424"/>
    <lineage>
        <taxon>Eukaryota</taxon>
        <taxon>Fungi</taxon>
        <taxon>Dikarya</taxon>
        <taxon>Ascomycota</taxon>
        <taxon>Pezizomycotina</taxon>
        <taxon>Eurotiomycetes</taxon>
        <taxon>Eurotiomycetidae</taxon>
        <taxon>Eurotiales</taxon>
        <taxon>Aspergillaceae</taxon>
        <taxon>Penicillium</taxon>
    </lineage>
</organism>
<accession>A0A9W4INX5</accession>
<dbReference type="SMART" id="SM00829">
    <property type="entry name" value="PKS_ER"/>
    <property type="match status" value="1"/>
</dbReference>
<proteinExistence type="predicted"/>
<dbReference type="Pfam" id="PF08240">
    <property type="entry name" value="ADH_N"/>
    <property type="match status" value="1"/>
</dbReference>
<dbReference type="Proteomes" id="UP001152646">
    <property type="component" value="Unassembled WGS sequence"/>
</dbReference>
<dbReference type="GO" id="GO:0008270">
    <property type="term" value="F:zinc ion binding"/>
    <property type="evidence" value="ECO:0007669"/>
    <property type="project" value="InterPro"/>
</dbReference>
<dbReference type="GO" id="GO:0016491">
    <property type="term" value="F:oxidoreductase activity"/>
    <property type="evidence" value="ECO:0007669"/>
    <property type="project" value="UniProtKB-KW"/>
</dbReference>
<dbReference type="CDD" id="cd08267">
    <property type="entry name" value="MDR1"/>
    <property type="match status" value="1"/>
</dbReference>
<dbReference type="EMBL" id="CAJVPA010000099">
    <property type="protein sequence ID" value="CAG8318292.1"/>
    <property type="molecule type" value="Genomic_DNA"/>
</dbReference>
<dbReference type="OrthoDB" id="201656at2759"/>
<dbReference type="AlphaFoldDB" id="A0A9W4INX5"/>
<protein>
    <recommendedName>
        <fullName evidence="2">Enoyl reductase (ER) domain-containing protein</fullName>
    </recommendedName>
</protein>
<dbReference type="InterPro" id="IPR002364">
    <property type="entry name" value="Quin_OxRdtase/zeta-crystal_CS"/>
</dbReference>
<dbReference type="SUPFAM" id="SSF51735">
    <property type="entry name" value="NAD(P)-binding Rossmann-fold domains"/>
    <property type="match status" value="1"/>
</dbReference>
<dbReference type="PANTHER" id="PTHR11695:SF294">
    <property type="entry name" value="RETICULON-4-INTERACTING PROTEIN 1, MITOCHONDRIAL"/>
    <property type="match status" value="1"/>
</dbReference>
<dbReference type="Gene3D" id="3.40.50.720">
    <property type="entry name" value="NAD(P)-binding Rossmann-like Domain"/>
    <property type="match status" value="1"/>
</dbReference>
<dbReference type="InterPro" id="IPR050700">
    <property type="entry name" value="YIM1/Zinc_Alcohol_DH_Fams"/>
</dbReference>
<comment type="caution">
    <text evidence="3">The sequence shown here is derived from an EMBL/GenBank/DDBJ whole genome shotgun (WGS) entry which is preliminary data.</text>
</comment>
<dbReference type="InterPro" id="IPR011032">
    <property type="entry name" value="GroES-like_sf"/>
</dbReference>
<evidence type="ECO:0000259" key="2">
    <source>
        <dbReference type="SMART" id="SM00829"/>
    </source>
</evidence>
<gene>
    <name evidence="3" type="ORF">PSALAMII_LOCUS2324</name>
</gene>
<dbReference type="GO" id="GO:0005739">
    <property type="term" value="C:mitochondrion"/>
    <property type="evidence" value="ECO:0007669"/>
    <property type="project" value="TreeGrafter"/>
</dbReference>
<keyword evidence="1" id="KW-0560">Oxidoreductase</keyword>
<dbReference type="PROSITE" id="PS01162">
    <property type="entry name" value="QOR_ZETA_CRYSTAL"/>
    <property type="match status" value="1"/>
</dbReference>
<evidence type="ECO:0000256" key="1">
    <source>
        <dbReference type="ARBA" id="ARBA00023002"/>
    </source>
</evidence>
<evidence type="ECO:0000313" key="3">
    <source>
        <dbReference type="EMBL" id="CAG8318292.1"/>
    </source>
</evidence>
<dbReference type="Gene3D" id="3.90.180.10">
    <property type="entry name" value="Medium-chain alcohol dehydrogenases, catalytic domain"/>
    <property type="match status" value="1"/>
</dbReference>
<reference evidence="3" key="1">
    <citation type="submission" date="2021-07" db="EMBL/GenBank/DDBJ databases">
        <authorList>
            <person name="Branca A.L. A."/>
        </authorList>
    </citation>
    <scope>NUCLEOTIDE SEQUENCE</scope>
</reference>
<dbReference type="SUPFAM" id="SSF50129">
    <property type="entry name" value="GroES-like"/>
    <property type="match status" value="1"/>
</dbReference>
<dbReference type="InterPro" id="IPR013154">
    <property type="entry name" value="ADH-like_N"/>
</dbReference>